<proteinExistence type="predicted"/>
<evidence type="ECO:0000313" key="1">
    <source>
        <dbReference type="EnsemblPlants" id="OMERI08G12910.1"/>
    </source>
</evidence>
<dbReference type="Proteomes" id="UP000008021">
    <property type="component" value="Chromosome 8"/>
</dbReference>
<dbReference type="AlphaFoldDB" id="A0A0E0ELU3"/>
<accession>A0A0E0ELU3</accession>
<evidence type="ECO:0000313" key="2">
    <source>
        <dbReference type="Proteomes" id="UP000008021"/>
    </source>
</evidence>
<dbReference type="Gramene" id="OMERI08G12910.1">
    <property type="protein sequence ID" value="OMERI08G12910.1"/>
    <property type="gene ID" value="OMERI08G12910"/>
</dbReference>
<reference evidence="1" key="2">
    <citation type="submission" date="2018-05" db="EMBL/GenBank/DDBJ databases">
        <title>OmerRS3 (Oryza meridionalis Reference Sequence Version 3).</title>
        <authorList>
            <person name="Zhang J."/>
            <person name="Kudrna D."/>
            <person name="Lee S."/>
            <person name="Talag J."/>
            <person name="Welchert J."/>
            <person name="Wing R.A."/>
        </authorList>
    </citation>
    <scope>NUCLEOTIDE SEQUENCE [LARGE SCALE GENOMIC DNA]</scope>
    <source>
        <strain evidence="1">cv. OR44</strain>
    </source>
</reference>
<dbReference type="EnsemblPlants" id="OMERI08G12910.1">
    <property type="protein sequence ID" value="OMERI08G12910.1"/>
    <property type="gene ID" value="OMERI08G12910"/>
</dbReference>
<organism evidence="1">
    <name type="scientific">Oryza meridionalis</name>
    <dbReference type="NCBI Taxonomy" id="40149"/>
    <lineage>
        <taxon>Eukaryota</taxon>
        <taxon>Viridiplantae</taxon>
        <taxon>Streptophyta</taxon>
        <taxon>Embryophyta</taxon>
        <taxon>Tracheophyta</taxon>
        <taxon>Spermatophyta</taxon>
        <taxon>Magnoliopsida</taxon>
        <taxon>Liliopsida</taxon>
        <taxon>Poales</taxon>
        <taxon>Poaceae</taxon>
        <taxon>BOP clade</taxon>
        <taxon>Oryzoideae</taxon>
        <taxon>Oryzeae</taxon>
        <taxon>Oryzinae</taxon>
        <taxon>Oryza</taxon>
    </lineage>
</organism>
<dbReference type="HOGENOM" id="CLU_1024441_0_0_1"/>
<protein>
    <submittedName>
        <fullName evidence="1">Uncharacterized protein</fullName>
    </submittedName>
</protein>
<reference evidence="1" key="1">
    <citation type="submission" date="2015-04" db="UniProtKB">
        <authorList>
            <consortium name="EnsemblPlants"/>
        </authorList>
    </citation>
    <scope>IDENTIFICATION</scope>
</reference>
<keyword evidence="2" id="KW-1185">Reference proteome</keyword>
<dbReference type="STRING" id="40149.A0A0E0ELU3"/>
<name>A0A0E0ELU3_9ORYZ</name>
<sequence length="272" mass="30412">MMTSTADRLQLHIYAIKLWVAAASCVVLSDRSFAAFVVFIAVCTTTPSSSALVIVSRSGFFSSTSSITAASPSCHRRRSRPMVQLPLHGYRRRCPGRWSCYFAFYFVQHDSSPASPYLPRLHFALLQQLRAAPAILSLHRSRAVTVPEAFSASLLRHWRMIHRGPLPRPHGIGNPGARGFVPSCLGVWQTLCDVSSLTRVLAHFGPRRPPVRPRPLFGAPCAPRGSATSTSLTPRLWLHRPRLLYAWLPRPRLPRTLRFGYIDYGTKGYHPC</sequence>